<accession>A0A8W8JL40</accession>
<evidence type="ECO:0000313" key="2">
    <source>
        <dbReference type="Proteomes" id="UP000005408"/>
    </source>
</evidence>
<dbReference type="EnsemblMetazoa" id="G19992.1">
    <property type="protein sequence ID" value="G19992.1:cds"/>
    <property type="gene ID" value="G19992"/>
</dbReference>
<reference evidence="1" key="1">
    <citation type="submission" date="2022-08" db="UniProtKB">
        <authorList>
            <consortium name="EnsemblMetazoa"/>
        </authorList>
    </citation>
    <scope>IDENTIFICATION</scope>
    <source>
        <strain evidence="1">05x7-T-G4-1.051#20</strain>
    </source>
</reference>
<sequence length="241" mass="28396">MENDWLSEDENDPKYEALREFVLETLGKFSRKIREVGIKLENLEKKLDSGTECAKFEADLDQIHKKIDKEVKPEFENALSFQISQVNSRIDELEMALVNPKKRKMIDNEEFEEEETEAKIATSVEELNENIRKEVAEVFKSIERSYRKEQEKVSKLQLAYIHYWLGLQETISPTKMVDIQNLIKDGVEDRIWSEGWKPDVRGDFTNYLQDKVKKIVKKKRAINERTKLQQELDNLVGNDLQ</sequence>
<proteinExistence type="predicted"/>
<keyword evidence="2" id="KW-1185">Reference proteome</keyword>
<protein>
    <submittedName>
        <fullName evidence="1">Uncharacterized protein</fullName>
    </submittedName>
</protein>
<name>A0A8W8JL40_MAGGI</name>
<evidence type="ECO:0000313" key="1">
    <source>
        <dbReference type="EnsemblMetazoa" id="G19992.1:cds"/>
    </source>
</evidence>
<organism evidence="1 2">
    <name type="scientific">Magallana gigas</name>
    <name type="common">Pacific oyster</name>
    <name type="synonym">Crassostrea gigas</name>
    <dbReference type="NCBI Taxonomy" id="29159"/>
    <lineage>
        <taxon>Eukaryota</taxon>
        <taxon>Metazoa</taxon>
        <taxon>Spiralia</taxon>
        <taxon>Lophotrochozoa</taxon>
        <taxon>Mollusca</taxon>
        <taxon>Bivalvia</taxon>
        <taxon>Autobranchia</taxon>
        <taxon>Pteriomorphia</taxon>
        <taxon>Ostreida</taxon>
        <taxon>Ostreoidea</taxon>
        <taxon>Ostreidae</taxon>
        <taxon>Magallana</taxon>
    </lineage>
</organism>
<dbReference type="Proteomes" id="UP000005408">
    <property type="component" value="Unassembled WGS sequence"/>
</dbReference>
<dbReference type="AlphaFoldDB" id="A0A8W8JL40"/>